<reference evidence="1 2" key="1">
    <citation type="submission" date="2014-05" db="EMBL/GenBank/DDBJ databases">
        <title>Complete genome sequence of the Streptomyces mutabilis TRM45540.</title>
        <authorList>
            <person name="Luo X."/>
            <person name="Zhang L."/>
        </authorList>
    </citation>
    <scope>NUCLEOTIDE SEQUENCE [LARGE SCALE GENOMIC DNA]</scope>
    <source>
        <strain evidence="1 2">TRM45540</strain>
    </source>
</reference>
<dbReference type="Proteomes" id="UP000029095">
    <property type="component" value="Unassembled WGS sequence"/>
</dbReference>
<gene>
    <name evidence="1" type="ORF">FM21_34325</name>
</gene>
<dbReference type="HOGENOM" id="CLU_2411959_0_0_11"/>
<dbReference type="AlphaFoldDB" id="A0A086MR57"/>
<dbReference type="RefSeq" id="WP_043385751.1">
    <property type="nucleotide sequence ID" value="NZ_KN039950.1"/>
</dbReference>
<protein>
    <submittedName>
        <fullName evidence="1">Uncharacterized protein</fullName>
    </submittedName>
</protein>
<keyword evidence="2" id="KW-1185">Reference proteome</keyword>
<sequence length="92" mass="10032">MPAQPDPTLGPYLARHDVRKVLGGALWDEDTKTWIVLKTSSNELHGFCAVNQSANRSRSTMRESLCCASESPAVRASSSAARIQPRLRQPGP</sequence>
<name>A0A086MR57_9ACTN</name>
<evidence type="ECO:0000313" key="2">
    <source>
        <dbReference type="Proteomes" id="UP000029095"/>
    </source>
</evidence>
<comment type="caution">
    <text evidence="1">The sequence shown here is derived from an EMBL/GenBank/DDBJ whole genome shotgun (WGS) entry which is preliminary data.</text>
</comment>
<dbReference type="EMBL" id="JNFQ01000007">
    <property type="protein sequence ID" value="KFG71375.1"/>
    <property type="molecule type" value="Genomic_DNA"/>
</dbReference>
<accession>A0A086MR57</accession>
<evidence type="ECO:0000313" key="1">
    <source>
        <dbReference type="EMBL" id="KFG71375.1"/>
    </source>
</evidence>
<organism evidence="1 2">
    <name type="scientific">Streptomyces mutabilis</name>
    <dbReference type="NCBI Taxonomy" id="67332"/>
    <lineage>
        <taxon>Bacteria</taxon>
        <taxon>Bacillati</taxon>
        <taxon>Actinomycetota</taxon>
        <taxon>Actinomycetes</taxon>
        <taxon>Kitasatosporales</taxon>
        <taxon>Streptomycetaceae</taxon>
        <taxon>Streptomyces</taxon>
    </lineage>
</organism>
<proteinExistence type="predicted"/>